<dbReference type="Pfam" id="PF06110">
    <property type="entry name" value="TXD17-like_Trx"/>
    <property type="match status" value="1"/>
</dbReference>
<keyword evidence="5" id="KW-1185">Reference proteome</keyword>
<dbReference type="AlphaFoldDB" id="A0A6A7B2V0"/>
<accession>A0A6A7B2V0</accession>
<comment type="similarity">
    <text evidence="1">Belongs to the thioredoxin family.</text>
</comment>
<sequence>MAIQDNYELPSSPQHLPFPMPLHPSDSNANSTANPPAKEIAAKPIFLLFLASNDPATGKPWCEDVRAALPVVRRLFGADGDGGEGEEGAVARVEVRFVYVGGKEGWKVKDNVYRTTWGVDAIPCLTRYEWVDGRVVEVGRLVEGELLDEGRVKGFVV</sequence>
<feature type="compositionally biased region" description="Polar residues" evidence="2">
    <location>
        <begin position="25"/>
        <end position="34"/>
    </location>
</feature>
<feature type="domain" description="Thioredoxin" evidence="3">
    <location>
        <begin position="40"/>
        <end position="134"/>
    </location>
</feature>
<dbReference type="EMBL" id="MU006309">
    <property type="protein sequence ID" value="KAF2849820.1"/>
    <property type="molecule type" value="Genomic_DNA"/>
</dbReference>
<name>A0A6A7B2V0_9PLEO</name>
<proteinExistence type="inferred from homology"/>
<evidence type="ECO:0000256" key="2">
    <source>
        <dbReference type="SAM" id="MobiDB-lite"/>
    </source>
</evidence>
<reference evidence="4" key="1">
    <citation type="submission" date="2020-01" db="EMBL/GenBank/DDBJ databases">
        <authorList>
            <consortium name="DOE Joint Genome Institute"/>
            <person name="Haridas S."/>
            <person name="Albert R."/>
            <person name="Binder M."/>
            <person name="Bloem J."/>
            <person name="Labutti K."/>
            <person name="Salamov A."/>
            <person name="Andreopoulos B."/>
            <person name="Baker S.E."/>
            <person name="Barry K."/>
            <person name="Bills G."/>
            <person name="Bluhm B.H."/>
            <person name="Cannon C."/>
            <person name="Castanera R."/>
            <person name="Culley D.E."/>
            <person name="Daum C."/>
            <person name="Ezra D."/>
            <person name="Gonzalez J.B."/>
            <person name="Henrissat B."/>
            <person name="Kuo A."/>
            <person name="Liang C."/>
            <person name="Lipzen A."/>
            <person name="Lutzoni F."/>
            <person name="Magnuson J."/>
            <person name="Mondo S."/>
            <person name="Nolan M."/>
            <person name="Ohm R."/>
            <person name="Pangilinan J."/>
            <person name="Park H.-J."/>
            <person name="Ramirez L."/>
            <person name="Alfaro M."/>
            <person name="Sun H."/>
            <person name="Tritt A."/>
            <person name="Yoshinaga Y."/>
            <person name="Zwiers L.-H."/>
            <person name="Turgeon B.G."/>
            <person name="Goodwin S.B."/>
            <person name="Spatafora J.W."/>
            <person name="Crous P.W."/>
            <person name="Grigoriev I.V."/>
        </authorList>
    </citation>
    <scope>NUCLEOTIDE SEQUENCE</scope>
    <source>
        <strain evidence="4">IPT5</strain>
    </source>
</reference>
<dbReference type="Gene3D" id="3.40.30.10">
    <property type="entry name" value="Glutaredoxin"/>
    <property type="match status" value="1"/>
</dbReference>
<evidence type="ECO:0000313" key="4">
    <source>
        <dbReference type="EMBL" id="KAF2849820.1"/>
    </source>
</evidence>
<dbReference type="InterPro" id="IPR036249">
    <property type="entry name" value="Thioredoxin-like_sf"/>
</dbReference>
<protein>
    <recommendedName>
        <fullName evidence="3">Thioredoxin domain-containing protein</fullName>
    </recommendedName>
</protein>
<feature type="region of interest" description="Disordered" evidence="2">
    <location>
        <begin position="1"/>
        <end position="35"/>
    </location>
</feature>
<evidence type="ECO:0000313" key="5">
    <source>
        <dbReference type="Proteomes" id="UP000799423"/>
    </source>
</evidence>
<dbReference type="Proteomes" id="UP000799423">
    <property type="component" value="Unassembled WGS sequence"/>
</dbReference>
<organism evidence="4 5">
    <name type="scientific">Plenodomus tracheiphilus IPT5</name>
    <dbReference type="NCBI Taxonomy" id="1408161"/>
    <lineage>
        <taxon>Eukaryota</taxon>
        <taxon>Fungi</taxon>
        <taxon>Dikarya</taxon>
        <taxon>Ascomycota</taxon>
        <taxon>Pezizomycotina</taxon>
        <taxon>Dothideomycetes</taxon>
        <taxon>Pleosporomycetidae</taxon>
        <taxon>Pleosporales</taxon>
        <taxon>Pleosporineae</taxon>
        <taxon>Leptosphaeriaceae</taxon>
        <taxon>Plenodomus</taxon>
    </lineage>
</organism>
<dbReference type="InterPro" id="IPR045108">
    <property type="entry name" value="TXNDC17-like"/>
</dbReference>
<dbReference type="InterPro" id="IPR010357">
    <property type="entry name" value="TXNDC17_dom"/>
</dbReference>
<dbReference type="PANTHER" id="PTHR12452">
    <property type="entry name" value="42-9-9 PROTEIN-RELATED"/>
    <property type="match status" value="1"/>
</dbReference>
<evidence type="ECO:0000256" key="1">
    <source>
        <dbReference type="ARBA" id="ARBA00008987"/>
    </source>
</evidence>
<dbReference type="SUPFAM" id="SSF52833">
    <property type="entry name" value="Thioredoxin-like"/>
    <property type="match status" value="1"/>
</dbReference>
<dbReference type="PANTHER" id="PTHR12452:SF0">
    <property type="entry name" value="THIOREDOXIN DOMAIN-CONTAINING PROTEIN 17"/>
    <property type="match status" value="1"/>
</dbReference>
<evidence type="ECO:0000259" key="3">
    <source>
        <dbReference type="Pfam" id="PF06110"/>
    </source>
</evidence>
<dbReference type="OrthoDB" id="78947at2759"/>
<dbReference type="GO" id="GO:0047134">
    <property type="term" value="F:protein-disulfide reductase [NAD(P)H] activity"/>
    <property type="evidence" value="ECO:0007669"/>
    <property type="project" value="InterPro"/>
</dbReference>
<dbReference type="GO" id="GO:0005829">
    <property type="term" value="C:cytosol"/>
    <property type="evidence" value="ECO:0007669"/>
    <property type="project" value="TreeGrafter"/>
</dbReference>
<gene>
    <name evidence="4" type="ORF">T440DRAFT_451430</name>
</gene>